<evidence type="ECO:0000256" key="1">
    <source>
        <dbReference type="SAM" id="Phobius"/>
    </source>
</evidence>
<accession>A0A0H5RBQ5</accession>
<keyword evidence="1" id="KW-0472">Membrane</keyword>
<feature type="transmembrane region" description="Helical" evidence="1">
    <location>
        <begin position="67"/>
        <end position="84"/>
    </location>
</feature>
<dbReference type="EMBL" id="HACM01005456">
    <property type="protein sequence ID" value="CRZ05898.1"/>
    <property type="molecule type" value="Transcribed_RNA"/>
</dbReference>
<feature type="transmembrane region" description="Helical" evidence="1">
    <location>
        <begin position="96"/>
        <end position="113"/>
    </location>
</feature>
<sequence>QLNYALGHKDVLFRPVAELEIGNANVAEVEGIAGKKTVISFAIFLLLALRLRIVVDVHGIKRALRRTVMVGAFDFIMYFLGSVIMSQVNSEEQKSIMSMITFLMHTVVGNLIITS</sequence>
<proteinExistence type="predicted"/>
<dbReference type="EMBL" id="HACM01005457">
    <property type="protein sequence ID" value="CRZ05899.1"/>
    <property type="molecule type" value="Transcribed_RNA"/>
</dbReference>
<name>A0A0H5RBQ5_9EUKA</name>
<reference evidence="2" key="1">
    <citation type="submission" date="2015-04" db="EMBL/GenBank/DDBJ databases">
        <title>The genome sequence of the plant pathogenic Rhizarian Plasmodiophora brassicae reveals insights in its biotrophic life cycle and the origin of chitin synthesis.</title>
        <authorList>
            <person name="Schwelm A."/>
            <person name="Fogelqvist J."/>
            <person name="Knaust A."/>
            <person name="Julke S."/>
            <person name="Lilja T."/>
            <person name="Dhandapani V."/>
            <person name="Bonilla-Rosso G."/>
            <person name="Karlsson M."/>
            <person name="Shevchenko A."/>
            <person name="Choi S.R."/>
            <person name="Kim H.G."/>
            <person name="Park J.Y."/>
            <person name="Lim Y.P."/>
            <person name="Ludwig-Muller J."/>
            <person name="Dixelius C."/>
        </authorList>
    </citation>
    <scope>NUCLEOTIDE SEQUENCE</scope>
    <source>
        <tissue evidence="2">Potato root galls</tissue>
    </source>
</reference>
<keyword evidence="1" id="KW-0812">Transmembrane</keyword>
<protein>
    <submittedName>
        <fullName evidence="2">Uncharacterized protein</fullName>
    </submittedName>
</protein>
<keyword evidence="1" id="KW-1133">Transmembrane helix</keyword>
<organism evidence="2">
    <name type="scientific">Spongospora subterranea</name>
    <dbReference type="NCBI Taxonomy" id="70186"/>
    <lineage>
        <taxon>Eukaryota</taxon>
        <taxon>Sar</taxon>
        <taxon>Rhizaria</taxon>
        <taxon>Endomyxa</taxon>
        <taxon>Phytomyxea</taxon>
        <taxon>Plasmodiophorida</taxon>
        <taxon>Plasmodiophoridae</taxon>
        <taxon>Spongospora</taxon>
    </lineage>
</organism>
<evidence type="ECO:0000313" key="2">
    <source>
        <dbReference type="EMBL" id="CRZ05899.1"/>
    </source>
</evidence>
<dbReference type="AlphaFoldDB" id="A0A0H5RBQ5"/>
<feature type="non-terminal residue" evidence="2">
    <location>
        <position position="1"/>
    </location>
</feature>
<dbReference type="EMBL" id="HACM01005454">
    <property type="protein sequence ID" value="CRZ05896.1"/>
    <property type="molecule type" value="Transcribed_RNA"/>
</dbReference>
<feature type="transmembrane region" description="Helical" evidence="1">
    <location>
        <begin position="38"/>
        <end position="55"/>
    </location>
</feature>